<evidence type="ECO:0000313" key="3">
    <source>
        <dbReference type="EMBL" id="MDT0675491.1"/>
    </source>
</evidence>
<dbReference type="EMBL" id="JAVRHK010000002">
    <property type="protein sequence ID" value="MDT0675491.1"/>
    <property type="molecule type" value="Genomic_DNA"/>
</dbReference>
<dbReference type="InterPro" id="IPR016195">
    <property type="entry name" value="Pol/histidinol_Pase-like"/>
</dbReference>
<keyword evidence="1" id="KW-0175">Coiled coil</keyword>
<dbReference type="Gene3D" id="3.20.20.140">
    <property type="entry name" value="Metal-dependent hydrolases"/>
    <property type="match status" value="1"/>
</dbReference>
<dbReference type="Gene3D" id="3.40.50.300">
    <property type="entry name" value="P-loop containing nucleotide triphosphate hydrolases"/>
    <property type="match status" value="2"/>
</dbReference>
<feature type="domain" description="ATPase AAA-type core" evidence="2">
    <location>
        <begin position="756"/>
        <end position="901"/>
    </location>
</feature>
<proteinExistence type="predicted"/>
<accession>A0ABU3D1R9</accession>
<dbReference type="PANTHER" id="PTHR32182">
    <property type="entry name" value="DNA REPLICATION AND REPAIR PROTEIN RECF"/>
    <property type="match status" value="1"/>
</dbReference>
<organism evidence="3 4">
    <name type="scientific">Autumnicola musiva</name>
    <dbReference type="NCBI Taxonomy" id="3075589"/>
    <lineage>
        <taxon>Bacteria</taxon>
        <taxon>Pseudomonadati</taxon>
        <taxon>Bacteroidota</taxon>
        <taxon>Flavobacteriia</taxon>
        <taxon>Flavobacteriales</taxon>
        <taxon>Flavobacteriaceae</taxon>
        <taxon>Autumnicola</taxon>
    </lineage>
</organism>
<comment type="caution">
    <text evidence="3">The sequence shown here is derived from an EMBL/GenBank/DDBJ whole genome shotgun (WGS) entry which is preliminary data.</text>
</comment>
<evidence type="ECO:0000313" key="4">
    <source>
        <dbReference type="Proteomes" id="UP001262582"/>
    </source>
</evidence>
<reference evidence="3 4" key="1">
    <citation type="submission" date="2023-09" db="EMBL/GenBank/DDBJ databases">
        <authorList>
            <person name="Rey-Velasco X."/>
        </authorList>
    </citation>
    <scope>NUCLEOTIDE SEQUENCE [LARGE SCALE GENOMIC DNA]</scope>
    <source>
        <strain evidence="3 4">F117</strain>
    </source>
</reference>
<protein>
    <submittedName>
        <fullName evidence="3">AAA family ATPase</fullName>
    </submittedName>
</protein>
<dbReference type="SUPFAM" id="SSF89550">
    <property type="entry name" value="PHP domain-like"/>
    <property type="match status" value="1"/>
</dbReference>
<dbReference type="Proteomes" id="UP001262582">
    <property type="component" value="Unassembled WGS sequence"/>
</dbReference>
<gene>
    <name evidence="3" type="ORF">RM539_02715</name>
</gene>
<dbReference type="NCBIfam" id="NF045780">
    <property type="entry name" value="TrlF_fam_ATP"/>
    <property type="match status" value="1"/>
</dbReference>
<dbReference type="InterPro" id="IPR027417">
    <property type="entry name" value="P-loop_NTPase"/>
</dbReference>
<dbReference type="InterPro" id="IPR054787">
    <property type="entry name" value="TrlF_ATPase"/>
</dbReference>
<evidence type="ECO:0000256" key="1">
    <source>
        <dbReference type="SAM" id="Coils"/>
    </source>
</evidence>
<evidence type="ECO:0000259" key="2">
    <source>
        <dbReference type="Pfam" id="PF13304"/>
    </source>
</evidence>
<feature type="coiled-coil region" evidence="1">
    <location>
        <begin position="639"/>
        <end position="666"/>
    </location>
</feature>
<dbReference type="SUPFAM" id="SSF52540">
    <property type="entry name" value="P-loop containing nucleoside triphosphate hydrolases"/>
    <property type="match status" value="1"/>
</dbReference>
<name>A0ABU3D1R9_9FLAO</name>
<keyword evidence="4" id="KW-1185">Reference proteome</keyword>
<dbReference type="Pfam" id="PF13304">
    <property type="entry name" value="AAA_21"/>
    <property type="match status" value="1"/>
</dbReference>
<dbReference type="PANTHER" id="PTHR32182:SF0">
    <property type="entry name" value="DNA REPLICATION AND REPAIR PROTEIN RECF"/>
    <property type="match status" value="1"/>
</dbReference>
<sequence length="960" mass="109511">MAVVKIKHFMDKGAKFYRCDFQVHSPRDINWTGARFGVNAEQIANLSQIEKQEIEDNREQFCKEYLDKISNSGINAIAMTDHHDVVFVQHLRKVAKEQNEIHELMGEPEKMVTVFPGIELSLSNPASQVIIIFDADFEDTHLNSVLNFIGIQPTDKFDRQTVQTQRISQEVINNLSQLHKVLDEVNYCKGRYIVLPNVGKGGQHSIIRQGFQEHYIKMPCVGGYVDKEISQESGYQNKINGGDVNYGNKSIGLVSTSDNRYEDGREFGKYSTWVKWAEPTAEAIRQACLAKESRISQAEPEMPQIFIEAIDVTNSKFLGSFNIKFNQQYNALIGGRGTGKSTILEYIRWGLCDQTVKIGNYEELDIIQNRRDTLIRKTLTAVSGEVRITMVKNDVRHIVKRNSASREILLKIGDNEFQKVSEEDIRKVLPIQSYSQKQLSDVGVKTEELKRFIEQPIKSSLERISYNLDETNLKLKNSYNQLVRKKKVQNEIANFNIEGSSIKGQVKGIRESLKGISEVDQKTIDKKSRFELEKTIIENTESELTLFDSKTDELIKLLKLYPEPIEPFLDDVENKDLISKLDTEIKTKFKNINDAVQILKDVFSESGLKAYNEIVEEWENKETLFNSEYETAKGKSQSSQEQLSNIKKLENRLAEINSLVAERKSVIKELGNPENDYNTYKEEWKNLHIEKVGVLNDQATNFTDLSNNLIKAVVTKNINLANFKEKLRSILEGTRIREERIDALLENVRSKADPISEFISVSEELRLLAEFKLDEDNPEDLPLTPILDSTGFTEDHKLKIHSKISTDDWLQLTATELEFNPEFFYTTNNELGDEIPFRDASAGQQATALLTVLLNQPGMPLLLDQPEDDIDNRAIDSIIRNIWNAKKKRQLVFTSHNANLVVNGDAELVICCDYKDASSQTRGVIKAEGAIDAKEIKNEITSVMEGGEKAFRLRKDKYGF</sequence>
<dbReference type="InterPro" id="IPR003959">
    <property type="entry name" value="ATPase_AAA_core"/>
</dbReference>